<evidence type="ECO:0000259" key="2">
    <source>
        <dbReference type="Pfam" id="PF07833"/>
    </source>
</evidence>
<name>A0A366XTW7_9BACI</name>
<evidence type="ECO:0000256" key="1">
    <source>
        <dbReference type="SAM" id="SignalP"/>
    </source>
</evidence>
<accession>A0A366XTW7</accession>
<keyword evidence="1" id="KW-0732">Signal</keyword>
<dbReference type="EMBL" id="QOCW01000033">
    <property type="protein sequence ID" value="RBW67593.1"/>
    <property type="molecule type" value="Genomic_DNA"/>
</dbReference>
<dbReference type="Proteomes" id="UP000253314">
    <property type="component" value="Unassembled WGS sequence"/>
</dbReference>
<dbReference type="Gene3D" id="3.30.457.10">
    <property type="entry name" value="Copper amine oxidase-like, N-terminal domain"/>
    <property type="match status" value="1"/>
</dbReference>
<protein>
    <recommendedName>
        <fullName evidence="2">Copper amine oxidase-like N-terminal domain-containing protein</fullName>
    </recommendedName>
</protein>
<feature type="signal peptide" evidence="1">
    <location>
        <begin position="1"/>
        <end position="28"/>
    </location>
</feature>
<organism evidence="3 4">
    <name type="scientific">Bacillus taeanensis</name>
    <dbReference type="NCBI Taxonomy" id="273032"/>
    <lineage>
        <taxon>Bacteria</taxon>
        <taxon>Bacillati</taxon>
        <taxon>Bacillota</taxon>
        <taxon>Bacilli</taxon>
        <taxon>Bacillales</taxon>
        <taxon>Bacillaceae</taxon>
        <taxon>Bacillus</taxon>
    </lineage>
</organism>
<dbReference type="SUPFAM" id="SSF55383">
    <property type="entry name" value="Copper amine oxidase, domain N"/>
    <property type="match status" value="1"/>
</dbReference>
<feature type="chain" id="PRO_5016603053" description="Copper amine oxidase-like N-terminal domain-containing protein" evidence="1">
    <location>
        <begin position="29"/>
        <end position="101"/>
    </location>
</feature>
<dbReference type="AlphaFoldDB" id="A0A366XTW7"/>
<dbReference type="OrthoDB" id="2503396at2"/>
<dbReference type="InterPro" id="IPR036582">
    <property type="entry name" value="Mao_N_sf"/>
</dbReference>
<comment type="caution">
    <text evidence="3">The sequence shown here is derived from an EMBL/GenBank/DDBJ whole genome shotgun (WGS) entry which is preliminary data.</text>
</comment>
<feature type="domain" description="Copper amine oxidase-like N-terminal" evidence="2">
    <location>
        <begin position="36"/>
        <end position="101"/>
    </location>
</feature>
<keyword evidence="4" id="KW-1185">Reference proteome</keyword>
<sequence length="101" mass="11013">MIVTNKLYYLLLLVCLTIAVLNSTSVLATNTTQVSVNGNIIDFDAAPIKKSEENLLVPLRKISEEIGAAAAWNHTEKQVTLLKDRVIVTLTIGEEYAVVNG</sequence>
<evidence type="ECO:0000313" key="4">
    <source>
        <dbReference type="Proteomes" id="UP000253314"/>
    </source>
</evidence>
<dbReference type="InterPro" id="IPR012854">
    <property type="entry name" value="Cu_amine_oxidase-like_N"/>
</dbReference>
<gene>
    <name evidence="3" type="ORF">DS031_21220</name>
</gene>
<reference evidence="3 4" key="1">
    <citation type="submission" date="2018-07" db="EMBL/GenBank/DDBJ databases">
        <title>Lottiidibacillus patelloidae gen. nov., sp. nov., isolated from the intestinal tract of a marine limpet and the reclassification of B. taeanensis BH030017T, B. algicola KMM 3737T and B. hwajinpoensis SW-72T as genus Lottiidibacillus.</title>
        <authorList>
            <person name="Liu R."/>
            <person name="Huang Z."/>
        </authorList>
    </citation>
    <scope>NUCLEOTIDE SEQUENCE [LARGE SCALE GENOMIC DNA]</scope>
    <source>
        <strain evidence="3 4">BH030017</strain>
    </source>
</reference>
<evidence type="ECO:0000313" key="3">
    <source>
        <dbReference type="EMBL" id="RBW67593.1"/>
    </source>
</evidence>
<proteinExistence type="predicted"/>
<dbReference type="Pfam" id="PF07833">
    <property type="entry name" value="Cu_amine_oxidN1"/>
    <property type="match status" value="1"/>
</dbReference>